<reference evidence="4 5" key="1">
    <citation type="submission" date="2012-02" db="EMBL/GenBank/DDBJ databases">
        <title>Whole genome shotgun sequence of Mobilicoccus pelagius NBRC 104925.</title>
        <authorList>
            <person name="Yoshida Y."/>
            <person name="Hosoyama A."/>
            <person name="Tsuchikane K."/>
            <person name="Katsumata H."/>
            <person name="Yamazaki S."/>
            <person name="Fujita N."/>
        </authorList>
    </citation>
    <scope>NUCLEOTIDE SEQUENCE [LARGE SCALE GENOMIC DNA]</scope>
    <source>
        <strain evidence="4 5">NBRC 104925</strain>
    </source>
</reference>
<dbReference type="Proteomes" id="UP000004367">
    <property type="component" value="Unassembled WGS sequence"/>
</dbReference>
<dbReference type="InterPro" id="IPR001387">
    <property type="entry name" value="Cro/C1-type_HTH"/>
</dbReference>
<protein>
    <recommendedName>
        <fullName evidence="3">HTH cro/C1-type domain-containing protein</fullName>
    </recommendedName>
</protein>
<dbReference type="InterPro" id="IPR010982">
    <property type="entry name" value="Lambda_DNA-bd_dom_sf"/>
</dbReference>
<dbReference type="CDD" id="cd00093">
    <property type="entry name" value="HTH_XRE"/>
    <property type="match status" value="1"/>
</dbReference>
<organism evidence="4 5">
    <name type="scientific">Mobilicoccus pelagius NBRC 104925</name>
    <dbReference type="NCBI Taxonomy" id="1089455"/>
    <lineage>
        <taxon>Bacteria</taxon>
        <taxon>Bacillati</taxon>
        <taxon>Actinomycetota</taxon>
        <taxon>Actinomycetes</taxon>
        <taxon>Micrococcales</taxon>
        <taxon>Dermatophilaceae</taxon>
        <taxon>Mobilicoccus</taxon>
    </lineage>
</organism>
<accession>H5UQ42</accession>
<comment type="caution">
    <text evidence="4">The sequence shown here is derived from an EMBL/GenBank/DDBJ whole genome shotgun (WGS) entry which is preliminary data.</text>
</comment>
<dbReference type="STRING" id="1089455.MOPEL_029_01290"/>
<dbReference type="OrthoDB" id="4966872at2"/>
<dbReference type="SMART" id="SM00530">
    <property type="entry name" value="HTH_XRE"/>
    <property type="match status" value="1"/>
</dbReference>
<evidence type="ECO:0000313" key="4">
    <source>
        <dbReference type="EMBL" id="GAB47847.1"/>
    </source>
</evidence>
<dbReference type="eggNOG" id="ENOG502ZY06">
    <property type="taxonomic scope" value="Bacteria"/>
</dbReference>
<feature type="domain" description="HTH cro/C1-type" evidence="3">
    <location>
        <begin position="13"/>
        <end position="72"/>
    </location>
</feature>
<dbReference type="PROSITE" id="PS50943">
    <property type="entry name" value="HTH_CROC1"/>
    <property type="match status" value="1"/>
</dbReference>
<dbReference type="AlphaFoldDB" id="H5UQ42"/>
<evidence type="ECO:0000256" key="2">
    <source>
        <dbReference type="SAM" id="MobiDB-lite"/>
    </source>
</evidence>
<dbReference type="EMBL" id="BAFE01000027">
    <property type="protein sequence ID" value="GAB47847.1"/>
    <property type="molecule type" value="Genomic_DNA"/>
</dbReference>
<feature type="region of interest" description="Disordered" evidence="2">
    <location>
        <begin position="136"/>
        <end position="172"/>
    </location>
</feature>
<evidence type="ECO:0000256" key="1">
    <source>
        <dbReference type="SAM" id="Coils"/>
    </source>
</evidence>
<evidence type="ECO:0000259" key="3">
    <source>
        <dbReference type="PROSITE" id="PS50943"/>
    </source>
</evidence>
<dbReference type="RefSeq" id="WP_009481745.1">
    <property type="nucleotide sequence ID" value="NZ_BAFE01000027.1"/>
</dbReference>
<keyword evidence="5" id="KW-1185">Reference proteome</keyword>
<proteinExistence type="predicted"/>
<keyword evidence="1" id="KW-0175">Coiled coil</keyword>
<dbReference type="GO" id="GO:0003677">
    <property type="term" value="F:DNA binding"/>
    <property type="evidence" value="ECO:0007669"/>
    <property type="project" value="InterPro"/>
</dbReference>
<dbReference type="SUPFAM" id="SSF47413">
    <property type="entry name" value="lambda repressor-like DNA-binding domains"/>
    <property type="match status" value="1"/>
</dbReference>
<dbReference type="Gene3D" id="1.10.260.40">
    <property type="entry name" value="lambda repressor-like DNA-binding domains"/>
    <property type="match status" value="1"/>
</dbReference>
<name>H5UQ42_9MICO</name>
<feature type="coiled-coil region" evidence="1">
    <location>
        <begin position="85"/>
        <end position="112"/>
    </location>
</feature>
<dbReference type="Pfam" id="PF13560">
    <property type="entry name" value="HTH_31"/>
    <property type="match status" value="1"/>
</dbReference>
<feature type="compositionally biased region" description="Basic and acidic residues" evidence="2">
    <location>
        <begin position="138"/>
        <end position="162"/>
    </location>
</feature>
<evidence type="ECO:0000313" key="5">
    <source>
        <dbReference type="Proteomes" id="UP000004367"/>
    </source>
</evidence>
<gene>
    <name evidence="4" type="ORF">MOPEL_029_01290</name>
</gene>
<sequence length="172" mass="18573">MTATTDARIGSTVQELRERRGLTQVRLAEAMSARGHAWHQQTVVKTEKGLRPLRLTEACDLASVLHVELPVLAGLEDTRTAHLEMRGHLDRAEEAERALAAAEAAAEAARASLRIAARGVDDLPADLSARVEALLPEARTRTAREVPADFSHRPFPAAEDRSPAGSAETSTE</sequence>